<organism evidence="12 13">
    <name type="scientific">Eiseniibacteriota bacterium</name>
    <dbReference type="NCBI Taxonomy" id="2212470"/>
    <lineage>
        <taxon>Bacteria</taxon>
        <taxon>Candidatus Eiseniibacteriota</taxon>
    </lineage>
</organism>
<evidence type="ECO:0000256" key="6">
    <source>
        <dbReference type="ARBA" id="ARBA00022884"/>
    </source>
</evidence>
<comment type="caution">
    <text evidence="12">The sequence shown here is derived from an EMBL/GenBank/DDBJ whole genome shotgun (WGS) entry which is preliminary data.</text>
</comment>
<dbReference type="Pfam" id="PF03054">
    <property type="entry name" value="tRNA_Me_trans"/>
    <property type="match status" value="1"/>
</dbReference>
<dbReference type="InterPro" id="IPR046885">
    <property type="entry name" value="MnmA-like_C"/>
</dbReference>
<feature type="disulfide bond" description="Alternate" evidence="9">
    <location>
        <begin position="94"/>
        <end position="191"/>
    </location>
</feature>
<accession>A0A538U8U6</accession>
<feature type="active site" description="Cysteine persulfide intermediate" evidence="9">
    <location>
        <position position="191"/>
    </location>
</feature>
<feature type="region of interest" description="Interaction with tRNA" evidence="9">
    <location>
        <begin position="299"/>
        <end position="300"/>
    </location>
</feature>
<feature type="domain" description="tRNA-specific 2-thiouridylase MnmA-like C-terminal" evidence="10">
    <location>
        <begin position="274"/>
        <end position="348"/>
    </location>
</feature>
<dbReference type="Proteomes" id="UP000319836">
    <property type="component" value="Unassembled WGS sequence"/>
</dbReference>
<comment type="catalytic activity">
    <reaction evidence="8 9">
        <text>S-sulfanyl-L-cysteinyl-[protein] + uridine(34) in tRNA + AH2 + ATP = 2-thiouridine(34) in tRNA + L-cysteinyl-[protein] + A + AMP + diphosphate + H(+)</text>
        <dbReference type="Rhea" id="RHEA:47032"/>
        <dbReference type="Rhea" id="RHEA-COMP:10131"/>
        <dbReference type="Rhea" id="RHEA-COMP:11726"/>
        <dbReference type="Rhea" id="RHEA-COMP:11727"/>
        <dbReference type="Rhea" id="RHEA-COMP:11728"/>
        <dbReference type="ChEBI" id="CHEBI:13193"/>
        <dbReference type="ChEBI" id="CHEBI:15378"/>
        <dbReference type="ChEBI" id="CHEBI:17499"/>
        <dbReference type="ChEBI" id="CHEBI:29950"/>
        <dbReference type="ChEBI" id="CHEBI:30616"/>
        <dbReference type="ChEBI" id="CHEBI:33019"/>
        <dbReference type="ChEBI" id="CHEBI:61963"/>
        <dbReference type="ChEBI" id="CHEBI:65315"/>
        <dbReference type="ChEBI" id="CHEBI:87170"/>
        <dbReference type="ChEBI" id="CHEBI:456215"/>
        <dbReference type="EC" id="2.8.1.13"/>
    </reaction>
</comment>
<dbReference type="Gene3D" id="3.40.50.620">
    <property type="entry name" value="HUPs"/>
    <property type="match status" value="1"/>
</dbReference>
<evidence type="ECO:0000256" key="7">
    <source>
        <dbReference type="ARBA" id="ARBA00023157"/>
    </source>
</evidence>
<dbReference type="InterPro" id="IPR046884">
    <property type="entry name" value="MnmA-like_central"/>
</dbReference>
<dbReference type="NCBIfam" id="TIGR00420">
    <property type="entry name" value="trmU"/>
    <property type="match status" value="1"/>
</dbReference>
<evidence type="ECO:0000256" key="3">
    <source>
        <dbReference type="ARBA" id="ARBA00022694"/>
    </source>
</evidence>
<comment type="subcellular location">
    <subcellularLocation>
        <location evidence="9">Cytoplasm</location>
    </subcellularLocation>
</comment>
<feature type="active site" description="Nucleophile" evidence="9">
    <location>
        <position position="94"/>
    </location>
</feature>
<evidence type="ECO:0000313" key="13">
    <source>
        <dbReference type="Proteomes" id="UP000319836"/>
    </source>
</evidence>
<dbReference type="Gene3D" id="2.30.30.280">
    <property type="entry name" value="Adenine nucleotide alpha hydrolases-like domains"/>
    <property type="match status" value="1"/>
</dbReference>
<proteinExistence type="inferred from homology"/>
<sequence>MSGGVDSAVAAALLAEQGHALTGVTLKLWCYGASPVGPRACCTLEAIGDARAVARRMGFPHFVVDAEEVFRARVLQPFLDAYASGRTPYPCALCNQHLKFGDLMARMELVGADALATGHYARLARDEGGTVGLFRAVDRAKDQSYALALVARAALERARFPLGELTKDEVRGHASRLGLAVWDKPESQDLCFVPNGDYAGFMTEKLGERRGTAAGPIEDVTGRRLGTHRGIIHYTVGQRRGLGIAAPEPLYVLAVEPERDAVVVGPRAALERPGLVTEPVNWLVSTPPSSGTEVSAQIRYHHRPAPARVHPLEDGRAEVRFETPQSAITAGQVCVLYDGDRVLGGAAIAHATGASPRAVAGLAPAIAS</sequence>
<name>A0A538U8U6_UNCEI</name>
<evidence type="ECO:0000256" key="9">
    <source>
        <dbReference type="HAMAP-Rule" id="MF_00144"/>
    </source>
</evidence>
<feature type="binding site" evidence="9">
    <location>
        <position position="118"/>
    </location>
    <ligand>
        <name>ATP</name>
        <dbReference type="ChEBI" id="CHEBI:30616"/>
    </ligand>
</feature>
<gene>
    <name evidence="9 12" type="primary">mnmA</name>
    <name evidence="12" type="ORF">E6K80_03160</name>
</gene>
<dbReference type="InterPro" id="IPR023382">
    <property type="entry name" value="MnmA-like_central_sf"/>
</dbReference>
<evidence type="ECO:0000256" key="4">
    <source>
        <dbReference type="ARBA" id="ARBA00022741"/>
    </source>
</evidence>
<dbReference type="PANTHER" id="PTHR11933:SF5">
    <property type="entry name" value="MITOCHONDRIAL TRNA-SPECIFIC 2-THIOURIDYLASE 1"/>
    <property type="match status" value="1"/>
</dbReference>
<dbReference type="EMBL" id="VBPA01000067">
    <property type="protein sequence ID" value="TMQ72311.1"/>
    <property type="molecule type" value="Genomic_DNA"/>
</dbReference>
<dbReference type="InterPro" id="IPR014729">
    <property type="entry name" value="Rossmann-like_a/b/a_fold"/>
</dbReference>
<dbReference type="GO" id="GO:0000049">
    <property type="term" value="F:tRNA binding"/>
    <property type="evidence" value="ECO:0007669"/>
    <property type="project" value="UniProtKB-KW"/>
</dbReference>
<keyword evidence="4 9" id="KW-0547">Nucleotide-binding</keyword>
<comment type="function">
    <text evidence="9">Catalyzes the 2-thiolation of uridine at the wobble position (U34) of tRNA, leading to the formation of s(2)U34.</text>
</comment>
<keyword evidence="3 9" id="KW-0819">tRNA processing</keyword>
<evidence type="ECO:0000259" key="10">
    <source>
        <dbReference type="Pfam" id="PF20258"/>
    </source>
</evidence>
<dbReference type="SUPFAM" id="SSF52402">
    <property type="entry name" value="Adenine nucleotide alpha hydrolases-like"/>
    <property type="match status" value="1"/>
</dbReference>
<keyword evidence="7 9" id="KW-1015">Disulfide bond</keyword>
<protein>
    <recommendedName>
        <fullName evidence="9">tRNA-specific 2-thiouridylase MnmA</fullName>
        <ecNumber evidence="9">2.8.1.13</ecNumber>
    </recommendedName>
</protein>
<feature type="region of interest" description="Interaction with tRNA" evidence="9">
    <location>
        <begin position="141"/>
        <end position="143"/>
    </location>
</feature>
<dbReference type="PANTHER" id="PTHR11933">
    <property type="entry name" value="TRNA 5-METHYLAMINOMETHYL-2-THIOURIDYLATE -METHYLTRANSFERASE"/>
    <property type="match status" value="1"/>
</dbReference>
<dbReference type="GO" id="GO:0005524">
    <property type="term" value="F:ATP binding"/>
    <property type="evidence" value="ECO:0007669"/>
    <property type="project" value="UniProtKB-KW"/>
</dbReference>
<evidence type="ECO:0000259" key="11">
    <source>
        <dbReference type="Pfam" id="PF20259"/>
    </source>
</evidence>
<feature type="domain" description="tRNA-specific 2-thiouridylase MnmA-like central" evidence="11">
    <location>
        <begin position="206"/>
        <end position="265"/>
    </location>
</feature>
<dbReference type="Pfam" id="PF20258">
    <property type="entry name" value="tRNA_Me_trans_C"/>
    <property type="match status" value="1"/>
</dbReference>
<dbReference type="CDD" id="cd01998">
    <property type="entry name" value="MnmA_TRMU-like"/>
    <property type="match status" value="1"/>
</dbReference>
<keyword evidence="6 9" id="KW-0694">RNA-binding</keyword>
<comment type="caution">
    <text evidence="9">Lacks conserved residue(s) required for the propagation of feature annotation.</text>
</comment>
<dbReference type="Gene3D" id="2.40.30.10">
    <property type="entry name" value="Translation factors"/>
    <property type="match status" value="1"/>
</dbReference>
<evidence type="ECO:0000256" key="8">
    <source>
        <dbReference type="ARBA" id="ARBA00051542"/>
    </source>
</evidence>
<feature type="site" description="Interaction with tRNA" evidence="9">
    <location>
        <position position="119"/>
    </location>
</feature>
<evidence type="ECO:0000256" key="1">
    <source>
        <dbReference type="ARBA" id="ARBA00022555"/>
    </source>
</evidence>
<feature type="binding site" evidence="9">
    <location>
        <position position="26"/>
    </location>
    <ligand>
        <name>ATP</name>
        <dbReference type="ChEBI" id="CHEBI:30616"/>
    </ligand>
</feature>
<dbReference type="AlphaFoldDB" id="A0A538U8U6"/>
<evidence type="ECO:0000256" key="5">
    <source>
        <dbReference type="ARBA" id="ARBA00022840"/>
    </source>
</evidence>
<dbReference type="InterPro" id="IPR004506">
    <property type="entry name" value="MnmA-like"/>
</dbReference>
<reference evidence="12 13" key="1">
    <citation type="journal article" date="2019" name="Nat. Microbiol.">
        <title>Mediterranean grassland soil C-N compound turnover is dependent on rainfall and depth, and is mediated by genomically divergent microorganisms.</title>
        <authorList>
            <person name="Diamond S."/>
            <person name="Andeer P.F."/>
            <person name="Li Z."/>
            <person name="Crits-Christoph A."/>
            <person name="Burstein D."/>
            <person name="Anantharaman K."/>
            <person name="Lane K.R."/>
            <person name="Thomas B.C."/>
            <person name="Pan C."/>
            <person name="Northen T.R."/>
            <person name="Banfield J.F."/>
        </authorList>
    </citation>
    <scope>NUCLEOTIDE SEQUENCE [LARGE SCALE GENOMIC DNA]</scope>
    <source>
        <strain evidence="12">WS_10</strain>
    </source>
</reference>
<keyword evidence="1 9" id="KW-0820">tRNA-binding</keyword>
<dbReference type="NCBIfam" id="NF001138">
    <property type="entry name" value="PRK00143.1"/>
    <property type="match status" value="1"/>
</dbReference>
<evidence type="ECO:0000313" key="12">
    <source>
        <dbReference type="EMBL" id="TMQ72311.1"/>
    </source>
</evidence>
<comment type="similarity">
    <text evidence="9">Belongs to the MnmA/TRMU family.</text>
</comment>
<keyword evidence="5 9" id="KW-0067">ATP-binding</keyword>
<dbReference type="GO" id="GO:0103016">
    <property type="term" value="F:tRNA-uridine 2-sulfurtransferase activity"/>
    <property type="evidence" value="ECO:0007669"/>
    <property type="project" value="UniProtKB-EC"/>
</dbReference>
<dbReference type="EC" id="2.8.1.13" evidence="9"/>
<dbReference type="GO" id="GO:0005737">
    <property type="term" value="C:cytoplasm"/>
    <property type="evidence" value="ECO:0007669"/>
    <property type="project" value="UniProtKB-SubCell"/>
</dbReference>
<dbReference type="GO" id="GO:0002143">
    <property type="term" value="P:tRNA wobble position uridine thiolation"/>
    <property type="evidence" value="ECO:0007669"/>
    <property type="project" value="TreeGrafter"/>
</dbReference>
<evidence type="ECO:0000256" key="2">
    <source>
        <dbReference type="ARBA" id="ARBA00022679"/>
    </source>
</evidence>
<feature type="site" description="Interaction with tRNA" evidence="9">
    <location>
        <position position="332"/>
    </location>
</feature>
<keyword evidence="2 9" id="KW-0808">Transferase</keyword>
<keyword evidence="9" id="KW-0963">Cytoplasm</keyword>
<dbReference type="HAMAP" id="MF_00144">
    <property type="entry name" value="tRNA_thiouridyl_MnmA"/>
    <property type="match status" value="1"/>
</dbReference>
<dbReference type="Pfam" id="PF20259">
    <property type="entry name" value="tRNA_Me_trans_M"/>
    <property type="match status" value="1"/>
</dbReference>